<dbReference type="AlphaFoldDB" id="A0AAN8ZT07"/>
<keyword evidence="1" id="KW-0175">Coiled coil</keyword>
<organism evidence="3 4">
    <name type="scientific">Dillenia turbinata</name>
    <dbReference type="NCBI Taxonomy" id="194707"/>
    <lineage>
        <taxon>Eukaryota</taxon>
        <taxon>Viridiplantae</taxon>
        <taxon>Streptophyta</taxon>
        <taxon>Embryophyta</taxon>
        <taxon>Tracheophyta</taxon>
        <taxon>Spermatophyta</taxon>
        <taxon>Magnoliopsida</taxon>
        <taxon>eudicotyledons</taxon>
        <taxon>Gunneridae</taxon>
        <taxon>Pentapetalae</taxon>
        <taxon>Dilleniales</taxon>
        <taxon>Dilleniaceae</taxon>
        <taxon>Dillenia</taxon>
    </lineage>
</organism>
<accession>A0AAN8ZT07</accession>
<evidence type="ECO:0000256" key="1">
    <source>
        <dbReference type="SAM" id="Coils"/>
    </source>
</evidence>
<evidence type="ECO:0000313" key="3">
    <source>
        <dbReference type="EMBL" id="KAK6945813.1"/>
    </source>
</evidence>
<dbReference type="InterPro" id="IPR002487">
    <property type="entry name" value="TF_Kbox"/>
</dbReference>
<feature type="coiled-coil region" evidence="1">
    <location>
        <begin position="163"/>
        <end position="190"/>
    </location>
</feature>
<comment type="caution">
    <text evidence="3">The sequence shown here is derived from an EMBL/GenBank/DDBJ whole genome shotgun (WGS) entry which is preliminary data.</text>
</comment>
<feature type="domain" description="K-box" evidence="2">
    <location>
        <begin position="107"/>
        <end position="197"/>
    </location>
</feature>
<dbReference type="EMBL" id="JBAMMX010000002">
    <property type="protein sequence ID" value="KAK6945813.1"/>
    <property type="molecule type" value="Genomic_DNA"/>
</dbReference>
<gene>
    <name evidence="3" type="ORF">RJ641_013357</name>
</gene>
<dbReference type="PROSITE" id="PS51297">
    <property type="entry name" value="K_BOX"/>
    <property type="match status" value="1"/>
</dbReference>
<dbReference type="GO" id="GO:0005634">
    <property type="term" value="C:nucleus"/>
    <property type="evidence" value="ECO:0007669"/>
    <property type="project" value="InterPro"/>
</dbReference>
<dbReference type="GO" id="GO:0003700">
    <property type="term" value="F:DNA-binding transcription factor activity"/>
    <property type="evidence" value="ECO:0007669"/>
    <property type="project" value="InterPro"/>
</dbReference>
<reference evidence="3 4" key="1">
    <citation type="submission" date="2023-12" db="EMBL/GenBank/DDBJ databases">
        <title>A high-quality genome assembly for Dillenia turbinata (Dilleniales).</title>
        <authorList>
            <person name="Chanderbali A."/>
        </authorList>
    </citation>
    <scope>NUCLEOTIDE SEQUENCE [LARGE SCALE GENOMIC DNA]</scope>
    <source>
        <strain evidence="3">LSX21</strain>
        <tissue evidence="3">Leaf</tissue>
    </source>
</reference>
<sequence length="226" mass="25763">MELFSSHEVKLIAVFKYLSVDGIVLLHKIFSSFWYYCNGNENGVPSLSSRVLVARRCPSYCCVLANGKVNVIKRMKEAFNMQKITDRHRLHRSAENNDQLAQPSLDLQLEDSGYAMLSKDVAEKTHELRQLRGEELKELSIEELKALEQLVERGLNRVMVMKHEKIMNEISALERKMANLLENAQALFAEQGQSSESVITNICSAANAPFDHEGLQIMQYLYSSKH</sequence>
<evidence type="ECO:0000313" key="4">
    <source>
        <dbReference type="Proteomes" id="UP001370490"/>
    </source>
</evidence>
<proteinExistence type="predicted"/>
<name>A0AAN8ZT07_9MAGN</name>
<evidence type="ECO:0000259" key="2">
    <source>
        <dbReference type="PROSITE" id="PS51297"/>
    </source>
</evidence>
<dbReference type="Pfam" id="PF01486">
    <property type="entry name" value="K-box"/>
    <property type="match status" value="1"/>
</dbReference>
<dbReference type="Proteomes" id="UP001370490">
    <property type="component" value="Unassembled WGS sequence"/>
</dbReference>
<protein>
    <submittedName>
        <fullName evidence="3">Transcription factor, K-box</fullName>
    </submittedName>
</protein>
<keyword evidence="4" id="KW-1185">Reference proteome</keyword>